<feature type="compositionally biased region" description="Basic and acidic residues" evidence="1">
    <location>
        <begin position="78"/>
        <end position="108"/>
    </location>
</feature>
<organism evidence="2 3">
    <name type="scientific">Aquilegia coerulea</name>
    <name type="common">Rocky mountain columbine</name>
    <dbReference type="NCBI Taxonomy" id="218851"/>
    <lineage>
        <taxon>Eukaryota</taxon>
        <taxon>Viridiplantae</taxon>
        <taxon>Streptophyta</taxon>
        <taxon>Embryophyta</taxon>
        <taxon>Tracheophyta</taxon>
        <taxon>Spermatophyta</taxon>
        <taxon>Magnoliopsida</taxon>
        <taxon>Ranunculales</taxon>
        <taxon>Ranunculaceae</taxon>
        <taxon>Thalictroideae</taxon>
        <taxon>Aquilegia</taxon>
    </lineage>
</organism>
<dbReference type="InParanoid" id="A0A2G5CPN7"/>
<dbReference type="GO" id="GO:0000184">
    <property type="term" value="P:nuclear-transcribed mRNA catabolic process, nonsense-mediated decay"/>
    <property type="evidence" value="ECO:0007669"/>
    <property type="project" value="UniProtKB-KW"/>
</dbReference>
<dbReference type="GO" id="GO:0035145">
    <property type="term" value="C:exon-exon junction complex"/>
    <property type="evidence" value="ECO:0007669"/>
    <property type="project" value="InterPro"/>
</dbReference>
<gene>
    <name evidence="2" type="ORF">AQUCO_04200195v1</name>
</gene>
<dbReference type="OrthoDB" id="1920561at2759"/>
<dbReference type="AlphaFoldDB" id="A0A2G5CPN7"/>
<feature type="compositionally biased region" description="Basic and acidic residues" evidence="1">
    <location>
        <begin position="227"/>
        <end position="282"/>
    </location>
</feature>
<dbReference type="GO" id="GO:0005737">
    <property type="term" value="C:cytoplasm"/>
    <property type="evidence" value="ECO:0007669"/>
    <property type="project" value="UniProtKB-SubCell"/>
</dbReference>
<dbReference type="PANTHER" id="PTHR36364:SF1">
    <property type="entry name" value="OS03G0203000 PROTEIN"/>
    <property type="match status" value="1"/>
</dbReference>
<accession>A0A2G5CPN7</accession>
<protein>
    <submittedName>
        <fullName evidence="2">Uncharacterized protein</fullName>
    </submittedName>
</protein>
<feature type="compositionally biased region" description="Basic and acidic residues" evidence="1">
    <location>
        <begin position="290"/>
        <end position="300"/>
    </location>
</feature>
<name>A0A2G5CPN7_AQUCA</name>
<dbReference type="GO" id="GO:0006397">
    <property type="term" value="P:mRNA processing"/>
    <property type="evidence" value="ECO:0007669"/>
    <property type="project" value="UniProtKB-KW"/>
</dbReference>
<dbReference type="PANTHER" id="PTHR36364">
    <property type="entry name" value="OS03G0203000 PROTEIN"/>
    <property type="match status" value="1"/>
</dbReference>
<keyword evidence="3" id="KW-1185">Reference proteome</keyword>
<dbReference type="GO" id="GO:0008380">
    <property type="term" value="P:RNA splicing"/>
    <property type="evidence" value="ECO:0007669"/>
    <property type="project" value="UniProtKB-KW"/>
</dbReference>
<feature type="compositionally biased region" description="Basic and acidic residues" evidence="1">
    <location>
        <begin position="1"/>
        <end position="67"/>
    </location>
</feature>
<evidence type="ECO:0000313" key="2">
    <source>
        <dbReference type="EMBL" id="PIA33263.1"/>
    </source>
</evidence>
<reference evidence="2 3" key="1">
    <citation type="submission" date="2017-09" db="EMBL/GenBank/DDBJ databases">
        <title>WGS assembly of Aquilegia coerulea Goldsmith.</title>
        <authorList>
            <person name="Hodges S."/>
            <person name="Kramer E."/>
            <person name="Nordborg M."/>
            <person name="Tomkins J."/>
            <person name="Borevitz J."/>
            <person name="Derieg N."/>
            <person name="Yan J."/>
            <person name="Mihaltcheva S."/>
            <person name="Hayes R.D."/>
            <person name="Rokhsar D."/>
        </authorList>
    </citation>
    <scope>NUCLEOTIDE SEQUENCE [LARGE SCALE GENOMIC DNA]</scope>
    <source>
        <strain evidence="3">cv. Goldsmith</strain>
    </source>
</reference>
<feature type="compositionally biased region" description="Basic and acidic residues" evidence="1">
    <location>
        <begin position="161"/>
        <end position="181"/>
    </location>
</feature>
<evidence type="ECO:0000256" key="1">
    <source>
        <dbReference type="SAM" id="MobiDB-lite"/>
    </source>
</evidence>
<sequence>MSRREDHRESETKRSYSKIDRDRDRESSPKRSRRDGKPKTERNTSRDLDLDTSHTKDQDQKFRRRLQDALPLEAPIEPESKLRPDDAKSDLNKGTDETENDGPKHLSDPTEVPRSNSYFQHDERGSAGQGGRSIGRRATTERKWLNDTKERSNQKPGRNQTDVKDVDKRDERIQAGGDKKNVWHHHRFHELEAEALPPARKRPAFREKKIEQKSENSAEITATDSGRLSHTERHASENARREEWGGRNPYEGDRVDKPFRGDRVPPHRRETQRGGFSSRERFGGGGGSMGRERFSGRYAERNQNNNIRVDKWKHDLFDETNKSPSPKSAADQIAKVEALLAS</sequence>
<proteinExistence type="predicted"/>
<dbReference type="GO" id="GO:0006417">
    <property type="term" value="P:regulation of translation"/>
    <property type="evidence" value="ECO:0007669"/>
    <property type="project" value="UniProtKB-KW"/>
</dbReference>
<feature type="region of interest" description="Disordered" evidence="1">
    <location>
        <begin position="1"/>
        <end position="342"/>
    </location>
</feature>
<dbReference type="GO" id="GO:0051028">
    <property type="term" value="P:mRNA transport"/>
    <property type="evidence" value="ECO:0007669"/>
    <property type="project" value="UniProtKB-KW"/>
</dbReference>
<feature type="compositionally biased region" description="Basic and acidic residues" evidence="1">
    <location>
        <begin position="204"/>
        <end position="216"/>
    </location>
</feature>
<feature type="compositionally biased region" description="Polar residues" evidence="1">
    <location>
        <begin position="217"/>
        <end position="226"/>
    </location>
</feature>
<evidence type="ECO:0000313" key="3">
    <source>
        <dbReference type="Proteomes" id="UP000230069"/>
    </source>
</evidence>
<feature type="compositionally biased region" description="Basic and acidic residues" evidence="1">
    <location>
        <begin position="308"/>
        <end position="321"/>
    </location>
</feature>
<dbReference type="GO" id="GO:0003729">
    <property type="term" value="F:mRNA binding"/>
    <property type="evidence" value="ECO:0007669"/>
    <property type="project" value="InterPro"/>
</dbReference>
<dbReference type="Proteomes" id="UP000230069">
    <property type="component" value="Unassembled WGS sequence"/>
</dbReference>
<dbReference type="EMBL" id="KZ305059">
    <property type="protein sequence ID" value="PIA33263.1"/>
    <property type="molecule type" value="Genomic_DNA"/>
</dbReference>
<feature type="compositionally biased region" description="Basic and acidic residues" evidence="1">
    <location>
        <begin position="138"/>
        <end position="153"/>
    </location>
</feature>
<dbReference type="STRING" id="218851.A0A2G5CPN7"/>
<dbReference type="FunCoup" id="A0A2G5CPN7">
    <property type="interactions" value="1439"/>
</dbReference>